<feature type="compositionally biased region" description="Low complexity" evidence="1">
    <location>
        <begin position="120"/>
        <end position="145"/>
    </location>
</feature>
<protein>
    <submittedName>
        <fullName evidence="3">Uncharacterized protein</fullName>
    </submittedName>
</protein>
<gene>
    <name evidence="3" type="ORF">MMAD_52720</name>
</gene>
<dbReference type="RefSeq" id="WP_163742855.1">
    <property type="nucleotide sequence ID" value="NZ_AP022610.1"/>
</dbReference>
<name>A0A7I7XP02_9MYCO</name>
<evidence type="ECO:0000313" key="3">
    <source>
        <dbReference type="EMBL" id="BBZ30977.1"/>
    </source>
</evidence>
<dbReference type="KEGG" id="mmag:MMAD_52720"/>
<feature type="compositionally biased region" description="Basic and acidic residues" evidence="1">
    <location>
        <begin position="25"/>
        <end position="34"/>
    </location>
</feature>
<dbReference type="Proteomes" id="UP000466517">
    <property type="component" value="Chromosome"/>
</dbReference>
<keyword evidence="2" id="KW-1133">Transmembrane helix</keyword>
<feature type="compositionally biased region" description="Pro residues" evidence="1">
    <location>
        <begin position="146"/>
        <end position="162"/>
    </location>
</feature>
<dbReference type="AlphaFoldDB" id="A0A7I7XP02"/>
<accession>A0A7I7XP02</accession>
<dbReference type="EMBL" id="AP022610">
    <property type="protein sequence ID" value="BBZ30977.1"/>
    <property type="molecule type" value="Genomic_DNA"/>
</dbReference>
<reference evidence="3 4" key="1">
    <citation type="journal article" date="2019" name="Emerg. Microbes Infect.">
        <title>Comprehensive subspecies identification of 175 nontuberculous mycobacteria species based on 7547 genomic profiles.</title>
        <authorList>
            <person name="Matsumoto Y."/>
            <person name="Kinjo T."/>
            <person name="Motooka D."/>
            <person name="Nabeya D."/>
            <person name="Jung N."/>
            <person name="Uechi K."/>
            <person name="Horii T."/>
            <person name="Iida T."/>
            <person name="Fujita J."/>
            <person name="Nakamura S."/>
        </authorList>
    </citation>
    <scope>NUCLEOTIDE SEQUENCE [LARGE SCALE GENOMIC DNA]</scope>
    <source>
        <strain evidence="3 4">JCM 13574</strain>
    </source>
</reference>
<organism evidence="3 4">
    <name type="scientific">Mycolicibacterium madagascariense</name>
    <dbReference type="NCBI Taxonomy" id="212765"/>
    <lineage>
        <taxon>Bacteria</taxon>
        <taxon>Bacillati</taxon>
        <taxon>Actinomycetota</taxon>
        <taxon>Actinomycetes</taxon>
        <taxon>Mycobacteriales</taxon>
        <taxon>Mycobacteriaceae</taxon>
        <taxon>Mycolicibacterium</taxon>
    </lineage>
</organism>
<sequence>MADEEASGEATLDHPVDGTVDTDDLGVRPAEHGVDATRTDAEFDYLLDEDFSDPGWSPPPPDDAGPTFDAFNASTWNFRPVQAPWYRTGHNRAVLAAVSMATVALVVSVVLLAFRGSGAGSAPGPIPDASTAPTTATAPVVTSAEAPPPPPVAPPPPPPPPTVSEVVTRAPVVERSTPPTTRKPEINVTRAPLSVHPNMPGLKRP</sequence>
<evidence type="ECO:0000256" key="1">
    <source>
        <dbReference type="SAM" id="MobiDB-lite"/>
    </source>
</evidence>
<feature type="transmembrane region" description="Helical" evidence="2">
    <location>
        <begin position="93"/>
        <end position="114"/>
    </location>
</feature>
<keyword evidence="2" id="KW-0472">Membrane</keyword>
<feature type="region of interest" description="Disordered" evidence="1">
    <location>
        <begin position="1"/>
        <end position="34"/>
    </location>
</feature>
<evidence type="ECO:0000313" key="4">
    <source>
        <dbReference type="Proteomes" id="UP000466517"/>
    </source>
</evidence>
<evidence type="ECO:0000256" key="2">
    <source>
        <dbReference type="SAM" id="Phobius"/>
    </source>
</evidence>
<keyword evidence="4" id="KW-1185">Reference proteome</keyword>
<proteinExistence type="predicted"/>
<keyword evidence="2" id="KW-0812">Transmembrane</keyword>
<feature type="region of interest" description="Disordered" evidence="1">
    <location>
        <begin position="120"/>
        <end position="205"/>
    </location>
</feature>